<reference evidence="2 3" key="1">
    <citation type="submission" date="2019-04" db="EMBL/GenBank/DDBJ databases">
        <title>Reference strain of H23.</title>
        <authorList>
            <person name="Luo X."/>
        </authorList>
    </citation>
    <scope>NUCLEOTIDE SEQUENCE [LARGE SCALE GENOMIC DNA]</scope>
    <source>
        <strain evidence="2 3">H23</strain>
    </source>
</reference>
<dbReference type="Pfam" id="PF00903">
    <property type="entry name" value="Glyoxalase"/>
    <property type="match status" value="1"/>
</dbReference>
<dbReference type="Gene3D" id="3.10.180.10">
    <property type="entry name" value="2,3-Dihydroxybiphenyl 1,2-Dioxygenase, domain 1"/>
    <property type="match status" value="1"/>
</dbReference>
<evidence type="ECO:0000313" key="2">
    <source>
        <dbReference type="EMBL" id="TKR29530.1"/>
    </source>
</evidence>
<dbReference type="InterPro" id="IPR029068">
    <property type="entry name" value="Glyas_Bleomycin-R_OHBP_Dase"/>
</dbReference>
<keyword evidence="3" id="KW-1185">Reference proteome</keyword>
<dbReference type="InterPro" id="IPR037523">
    <property type="entry name" value="VOC_core"/>
</dbReference>
<evidence type="ECO:0000259" key="1">
    <source>
        <dbReference type="PROSITE" id="PS51819"/>
    </source>
</evidence>
<proteinExistence type="predicted"/>
<dbReference type="RefSeq" id="WP_137267933.1">
    <property type="nucleotide sequence ID" value="NZ_SZUA01000003.1"/>
</dbReference>
<dbReference type="InterPro" id="IPR004360">
    <property type="entry name" value="Glyas_Fos-R_dOase_dom"/>
</dbReference>
<dbReference type="AlphaFoldDB" id="A0A4U5JIZ0"/>
<name>A0A4U5JIZ0_9GAMM</name>
<dbReference type="Proteomes" id="UP000308707">
    <property type="component" value="Unassembled WGS sequence"/>
</dbReference>
<dbReference type="SUPFAM" id="SSF54593">
    <property type="entry name" value="Glyoxalase/Bleomycin resistance protein/Dihydroxybiphenyl dioxygenase"/>
    <property type="match status" value="1"/>
</dbReference>
<sequence length="126" mass="14038">MKITATVAQLRTTDLEGSIHFYTQRLGMTLAFRHQDFYAGIDTGGGTFHLKHTDEADPSVAYVRDAGHFHLYLQTDDAAALAAAFARRGVDIVEDVHETPWATREFVVEDDQGHTLYFGEPLRASP</sequence>
<dbReference type="OrthoDB" id="9803104at2"/>
<dbReference type="EMBL" id="SZUA01000003">
    <property type="protein sequence ID" value="TKR29530.1"/>
    <property type="molecule type" value="Genomic_DNA"/>
</dbReference>
<dbReference type="PROSITE" id="PS51819">
    <property type="entry name" value="VOC"/>
    <property type="match status" value="1"/>
</dbReference>
<evidence type="ECO:0000313" key="3">
    <source>
        <dbReference type="Proteomes" id="UP000308707"/>
    </source>
</evidence>
<feature type="domain" description="VOC" evidence="1">
    <location>
        <begin position="2"/>
        <end position="121"/>
    </location>
</feature>
<protein>
    <recommendedName>
        <fullName evidence="1">VOC domain-containing protein</fullName>
    </recommendedName>
</protein>
<organism evidence="2 3">
    <name type="scientific">Luteimonas gilva</name>
    <dbReference type="NCBI Taxonomy" id="2572684"/>
    <lineage>
        <taxon>Bacteria</taxon>
        <taxon>Pseudomonadati</taxon>
        <taxon>Pseudomonadota</taxon>
        <taxon>Gammaproteobacteria</taxon>
        <taxon>Lysobacterales</taxon>
        <taxon>Lysobacteraceae</taxon>
        <taxon>Luteimonas</taxon>
    </lineage>
</organism>
<accession>A0A4U5JIZ0</accession>
<gene>
    <name evidence="2" type="ORF">FCE95_15465</name>
</gene>
<comment type="caution">
    <text evidence="2">The sequence shown here is derived from an EMBL/GenBank/DDBJ whole genome shotgun (WGS) entry which is preliminary data.</text>
</comment>